<accession>A0A1E7K513</accession>
<dbReference type="SMART" id="SM00054">
    <property type="entry name" value="EFh"/>
    <property type="match status" value="2"/>
</dbReference>
<dbReference type="CDD" id="cd00051">
    <property type="entry name" value="EFh"/>
    <property type="match status" value="1"/>
</dbReference>
<protein>
    <recommendedName>
        <fullName evidence="1">EF-hand domain-containing protein</fullName>
    </recommendedName>
</protein>
<evidence type="ECO:0000313" key="3">
    <source>
        <dbReference type="Proteomes" id="UP000175829"/>
    </source>
</evidence>
<comment type="caution">
    <text evidence="2">The sequence shown here is derived from an EMBL/GenBank/DDBJ whole genome shotgun (WGS) entry which is preliminary data.</text>
</comment>
<dbReference type="InterPro" id="IPR002048">
    <property type="entry name" value="EF_hand_dom"/>
</dbReference>
<dbReference type="Gene3D" id="1.10.238.10">
    <property type="entry name" value="EF-hand"/>
    <property type="match status" value="1"/>
</dbReference>
<organism evidence="2 3">
    <name type="scientific">Streptomyces qinglanensis</name>
    <dbReference type="NCBI Taxonomy" id="943816"/>
    <lineage>
        <taxon>Bacteria</taxon>
        <taxon>Bacillati</taxon>
        <taxon>Actinomycetota</taxon>
        <taxon>Actinomycetes</taxon>
        <taxon>Kitasatosporales</taxon>
        <taxon>Streptomycetaceae</taxon>
        <taxon>Streptomyces</taxon>
    </lineage>
</organism>
<feature type="domain" description="EF-hand" evidence="1">
    <location>
        <begin position="39"/>
        <end position="71"/>
    </location>
</feature>
<dbReference type="PROSITE" id="PS50222">
    <property type="entry name" value="EF_HAND_2"/>
    <property type="match status" value="2"/>
</dbReference>
<sequence length="71" mass="7843">MAGIEDARKTFDKFDRNGDGVVTPVEFQQAMVELGDLHYTVGLAEAIVSTRDANGDGVLTFEEFFDKTKDL</sequence>
<proteinExistence type="predicted"/>
<dbReference type="EMBL" id="LJGV01000022">
    <property type="protein sequence ID" value="OEU98995.1"/>
    <property type="molecule type" value="Genomic_DNA"/>
</dbReference>
<dbReference type="Pfam" id="PF13499">
    <property type="entry name" value="EF-hand_7"/>
    <property type="match status" value="1"/>
</dbReference>
<gene>
    <name evidence="2" type="ORF">AN217_15525</name>
</gene>
<reference evidence="2 3" key="1">
    <citation type="journal article" date="2016" name="Front. Microbiol.">
        <title>Comparative Genomics Analysis of Streptomyces Species Reveals Their Adaptation to the Marine Environment and Their Diversity at the Genomic Level.</title>
        <authorList>
            <person name="Tian X."/>
            <person name="Zhang Z."/>
            <person name="Yang T."/>
            <person name="Chen M."/>
            <person name="Li J."/>
            <person name="Chen F."/>
            <person name="Yang J."/>
            <person name="Li W."/>
            <person name="Zhang B."/>
            <person name="Zhang Z."/>
            <person name="Wu J."/>
            <person name="Zhang C."/>
            <person name="Long L."/>
            <person name="Xiao J."/>
        </authorList>
    </citation>
    <scope>NUCLEOTIDE SEQUENCE [LARGE SCALE GENOMIC DNA]</scope>
    <source>
        <strain evidence="2 3">SCSIO M10379</strain>
    </source>
</reference>
<feature type="domain" description="EF-hand" evidence="1">
    <location>
        <begin position="2"/>
        <end position="37"/>
    </location>
</feature>
<evidence type="ECO:0000313" key="2">
    <source>
        <dbReference type="EMBL" id="OEU98995.1"/>
    </source>
</evidence>
<dbReference type="Proteomes" id="UP000175829">
    <property type="component" value="Unassembled WGS sequence"/>
</dbReference>
<name>A0A1E7K513_9ACTN</name>
<dbReference type="SUPFAM" id="SSF47473">
    <property type="entry name" value="EF-hand"/>
    <property type="match status" value="1"/>
</dbReference>
<dbReference type="RefSeq" id="WP_069991937.1">
    <property type="nucleotide sequence ID" value="NZ_LJGV01000022.1"/>
</dbReference>
<dbReference type="PROSITE" id="PS00018">
    <property type="entry name" value="EF_HAND_1"/>
    <property type="match status" value="2"/>
</dbReference>
<dbReference type="InterPro" id="IPR011992">
    <property type="entry name" value="EF-hand-dom_pair"/>
</dbReference>
<dbReference type="AlphaFoldDB" id="A0A1E7K513"/>
<dbReference type="InterPro" id="IPR018247">
    <property type="entry name" value="EF_Hand_1_Ca_BS"/>
</dbReference>
<evidence type="ECO:0000259" key="1">
    <source>
        <dbReference type="PROSITE" id="PS50222"/>
    </source>
</evidence>
<dbReference type="GO" id="GO:0005509">
    <property type="term" value="F:calcium ion binding"/>
    <property type="evidence" value="ECO:0007669"/>
    <property type="project" value="InterPro"/>
</dbReference>
<dbReference type="PATRIC" id="fig|943816.4.peg.2562"/>